<feature type="compositionally biased region" description="Low complexity" evidence="2">
    <location>
        <begin position="50"/>
        <end position="74"/>
    </location>
</feature>
<evidence type="ECO:0008006" key="5">
    <source>
        <dbReference type="Google" id="ProtNLM"/>
    </source>
</evidence>
<dbReference type="InterPro" id="IPR018392">
    <property type="entry name" value="LysM"/>
</dbReference>
<feature type="compositionally biased region" description="Polar residues" evidence="2">
    <location>
        <begin position="76"/>
        <end position="86"/>
    </location>
</feature>
<feature type="region of interest" description="Disordered" evidence="2">
    <location>
        <begin position="109"/>
        <end position="156"/>
    </location>
</feature>
<dbReference type="HOGENOM" id="CLU_015384_0_0_1"/>
<dbReference type="InterPro" id="IPR045030">
    <property type="entry name" value="LYSM1-4"/>
</dbReference>
<dbReference type="CDD" id="cd00118">
    <property type="entry name" value="LysM"/>
    <property type="match status" value="1"/>
</dbReference>
<comment type="similarity">
    <text evidence="1">Belongs to the secreted LysM effector family.</text>
</comment>
<reference evidence="3 4" key="1">
    <citation type="journal article" date="2014" name="BMC Genomics">
        <title>Comparative genome sequencing reveals chemotype-specific gene clusters in the toxigenic black mold Stachybotrys.</title>
        <authorList>
            <person name="Semeiks J."/>
            <person name="Borek D."/>
            <person name="Otwinowski Z."/>
            <person name="Grishin N.V."/>
        </authorList>
    </citation>
    <scope>NUCLEOTIDE SEQUENCE [LARGE SCALE GENOMIC DNA]</scope>
    <source>
        <strain evidence="4">CBS 109288 / IBT 7711</strain>
    </source>
</reference>
<evidence type="ECO:0000313" key="4">
    <source>
        <dbReference type="Proteomes" id="UP000028045"/>
    </source>
</evidence>
<dbReference type="Proteomes" id="UP000028045">
    <property type="component" value="Unassembled WGS sequence"/>
</dbReference>
<feature type="compositionally biased region" description="Polar residues" evidence="2">
    <location>
        <begin position="363"/>
        <end position="377"/>
    </location>
</feature>
<feature type="region of interest" description="Disordered" evidence="2">
    <location>
        <begin position="362"/>
        <end position="452"/>
    </location>
</feature>
<evidence type="ECO:0000256" key="2">
    <source>
        <dbReference type="SAM" id="MobiDB-lite"/>
    </source>
</evidence>
<gene>
    <name evidence="3" type="ORF">S7711_00697</name>
</gene>
<keyword evidence="4" id="KW-1185">Reference proteome</keyword>
<dbReference type="EMBL" id="KL648402">
    <property type="protein sequence ID" value="KEY70852.1"/>
    <property type="molecule type" value="Genomic_DNA"/>
</dbReference>
<sequence length="604" mass="64798">MTTRNNPNRSSSYLSTASQAAADTGSVRPRNRRLISTGDPASDPPPPPSNRSSGLLSAFSPSSSRASSPLSFGRPESNNGSSTNLGQFFNDSLTQSWTSVQELASSLLSTADGSTKGPRSSSRPAIWGRNSQTSNKSKASPSTWGPAPPTDHPQLHNIAAGSLADRDAALKAARKASILESHDGVNGGLDVAGRHKRRTSDDLTPQHAPPEDILVYIHKVQSSDTYAGLILRFRCREDAFKKANGLWSRDAIQIRKWLMIPVDACEIRGRPCDPPSWHNSNTVDLLAPTPASTSNTASKLGTDDDYFGQLNKPEQTDEQEEDDKPWAHVRWVAVDGFREPVEIGRVSRQAIGYFPPRRKKSIRTISSLSTPRQSLDLSGTAPGSAEDRSSRRQSSLGNRPQLLGTPLSSRSRLGSDAGDTRPAWMKRPGGVGSMGRNVRAPGPEKDPLNTWTSKHLPGLNIDGPSMSIMGSETARFGFGRGTSEIVESSFEDGREVMSGSHSQQGTGLDKAAAAVETWLRGALARRPSTPLVAGLTRSPGRAQRTGQNDSIELVDTYSDDGRPAQDATTNLLDSLSLGSGSRSNGDGFVRERTTTAANKGRKDD</sequence>
<feature type="region of interest" description="Disordered" evidence="2">
    <location>
        <begin position="283"/>
        <end position="324"/>
    </location>
</feature>
<dbReference type="PANTHER" id="PTHR20932">
    <property type="entry name" value="LYSM AND PUTATIVE PEPTIDOGLYCAN-BINDING DOMAIN-CONTAINING PROTEIN"/>
    <property type="match status" value="1"/>
</dbReference>
<accession>A0A084AZX3</accession>
<feature type="region of interest" description="Disordered" evidence="2">
    <location>
        <begin position="530"/>
        <end position="604"/>
    </location>
</feature>
<organism evidence="3 4">
    <name type="scientific">Stachybotrys chartarum (strain CBS 109288 / IBT 7711)</name>
    <name type="common">Toxic black mold</name>
    <name type="synonym">Stilbospora chartarum</name>
    <dbReference type="NCBI Taxonomy" id="1280523"/>
    <lineage>
        <taxon>Eukaryota</taxon>
        <taxon>Fungi</taxon>
        <taxon>Dikarya</taxon>
        <taxon>Ascomycota</taxon>
        <taxon>Pezizomycotina</taxon>
        <taxon>Sordariomycetes</taxon>
        <taxon>Hypocreomycetidae</taxon>
        <taxon>Hypocreales</taxon>
        <taxon>Stachybotryaceae</taxon>
        <taxon>Stachybotrys</taxon>
    </lineage>
</organism>
<dbReference type="PANTHER" id="PTHR20932:SF8">
    <property type="entry name" value="LD22649P"/>
    <property type="match status" value="1"/>
</dbReference>
<feature type="compositionally biased region" description="Low complexity" evidence="2">
    <location>
        <begin position="570"/>
        <end position="587"/>
    </location>
</feature>
<dbReference type="Gene3D" id="3.10.350.10">
    <property type="entry name" value="LysM domain"/>
    <property type="match status" value="1"/>
</dbReference>
<feature type="compositionally biased region" description="Polar residues" evidence="2">
    <location>
        <begin position="109"/>
        <end position="143"/>
    </location>
</feature>
<evidence type="ECO:0000256" key="1">
    <source>
        <dbReference type="ARBA" id="ARBA00044955"/>
    </source>
</evidence>
<dbReference type="InterPro" id="IPR036779">
    <property type="entry name" value="LysM_dom_sf"/>
</dbReference>
<feature type="region of interest" description="Disordered" evidence="2">
    <location>
        <begin position="183"/>
        <end position="208"/>
    </location>
</feature>
<name>A0A084AZX3_STACB</name>
<feature type="compositionally biased region" description="Polar residues" evidence="2">
    <location>
        <begin position="290"/>
        <end position="299"/>
    </location>
</feature>
<feature type="compositionally biased region" description="Polar residues" evidence="2">
    <location>
        <begin position="1"/>
        <end position="21"/>
    </location>
</feature>
<protein>
    <recommendedName>
        <fullName evidence="5">LysM domain-containing protein</fullName>
    </recommendedName>
</protein>
<dbReference type="AlphaFoldDB" id="A0A084AZX3"/>
<evidence type="ECO:0000313" key="3">
    <source>
        <dbReference type="EMBL" id="KEY70852.1"/>
    </source>
</evidence>
<feature type="region of interest" description="Disordered" evidence="2">
    <location>
        <begin position="1"/>
        <end position="86"/>
    </location>
</feature>
<dbReference type="OrthoDB" id="2192830at2759"/>
<proteinExistence type="inferred from homology"/>